<sequence>MPILERWINKDTFGEVLERVALRLAGWKGRSLSFAGRLTLTKSVLSSILIHTMSTLSLPQSTLEGLDKLARAFLWGSSLEKKKMHLVAWDRVCLPKREGGLGIQKSKFMNKALVSKIGWRLIHDRQSLWARILRKKYKVGEIHDRTWMEKKRPCSSTWRSIVAGLREVATRGSRWVIDKELRAHNLWVDGMGWRLDRILPYVSHNTQLELASIALDNVTGVRDRLWQVMAPERVRTFLWLVTQQVIMTNVERVRGHIGESSVCQVCKGGDEPILHVRRDCPSIAGIWRMMQTSHLLMYWLMDFLTNFLKNLLNEGLPELLRVEPSKESESSINLGSFMLEISNPPNEEEACKTSLAEISKGIKEKFKGNKLSLFDDSIVVHQLQKRLDTFWTVCTSCKVQYEYLRKYVNKRLSCKNCRGAFIAVETGPAPVSASLQYAPPSHTTSNGYGGHGYDAVSRMPTNSTYFLGQYPAHGYEYVTNESYDWSSYVGTSPGNLESNRMSSASNGYPYKLNNGVVSSRPEKKRNVGLGSSGNGFVENITKSNPESKATNLDAKMEHDFKHPGKSYGLMRRWSSTTGLDTRKLLIHKAKTDIKQRLEIMRLASEAAATATEDATPLDEVSASSKVGDDVSRLGKNVSFGHPPVRKINGPITVPDSDFHDFDKNRLEECFEARQIWAIYDEDDGMPRLYCMVREVLSVQPFKIDIAYLSSKTDIEFGTMKWVQYGFTKSCGHFRIRNTDIVDHVNIFSHLLKGKKTGRGGCVRIFPQTGDIWTVYKNWSPNWNNSTPDEVRHQYKMVEILDEYSEQFGVCIAPLVKVDGYKTVYCRRDKEESKKWIPRREMLRFSHQVPSRFLKEETCGVPGNCWDLDPSAIPEELLHNGAGTD</sequence>
<dbReference type="EMBL" id="JAEFBK010000005">
    <property type="protein sequence ID" value="KAG7603964.1"/>
    <property type="molecule type" value="Genomic_DNA"/>
</dbReference>
<reference evidence="5 6" key="1">
    <citation type="submission" date="2020-12" db="EMBL/GenBank/DDBJ databases">
        <title>Concerted genomic and epigenomic changes stabilize Arabidopsis allopolyploids.</title>
        <authorList>
            <person name="Chen Z."/>
        </authorList>
    </citation>
    <scope>NUCLEOTIDE SEQUENCE [LARGE SCALE GENOMIC DNA]</scope>
    <source>
        <strain evidence="5">Allo738</strain>
        <tissue evidence="5">Leaf</tissue>
    </source>
</reference>
<dbReference type="InterPro" id="IPR024593">
    <property type="entry name" value="DUF3444"/>
</dbReference>
<dbReference type="InterPro" id="IPR056988">
    <property type="entry name" value="Zn_ribbon_pln"/>
</dbReference>
<dbReference type="Pfam" id="PF23551">
    <property type="entry name" value="Zn_ribbon_20"/>
    <property type="match status" value="1"/>
</dbReference>
<evidence type="ECO:0008006" key="7">
    <source>
        <dbReference type="Google" id="ProtNLM"/>
    </source>
</evidence>
<feature type="domain" description="Reverse transcriptase zinc-binding" evidence="3">
    <location>
        <begin position="223"/>
        <end position="287"/>
    </location>
</feature>
<name>A0A8T2D4K9_9BRAS</name>
<evidence type="ECO:0000259" key="2">
    <source>
        <dbReference type="Pfam" id="PF11926"/>
    </source>
</evidence>
<dbReference type="AlphaFoldDB" id="A0A8T2D4K9"/>
<evidence type="ECO:0000313" key="5">
    <source>
        <dbReference type="EMBL" id="KAG7603964.1"/>
    </source>
</evidence>
<proteinExistence type="predicted"/>
<dbReference type="InterPro" id="IPR026960">
    <property type="entry name" value="RVT-Znf"/>
</dbReference>
<feature type="domain" description="Zinc beta-ribbon" evidence="4">
    <location>
        <begin position="390"/>
        <end position="424"/>
    </location>
</feature>
<evidence type="ECO:0000259" key="3">
    <source>
        <dbReference type="Pfam" id="PF13966"/>
    </source>
</evidence>
<comment type="caution">
    <text evidence="5">The sequence shown here is derived from an EMBL/GenBank/DDBJ whole genome shotgun (WGS) entry which is preliminary data.</text>
</comment>
<gene>
    <name evidence="5" type="ORF">ISN45_At05g030420</name>
</gene>
<dbReference type="Pfam" id="PF13966">
    <property type="entry name" value="zf-RVT"/>
    <property type="match status" value="1"/>
</dbReference>
<accession>A0A8T2D4K9</accession>
<feature type="domain" description="DUF3444" evidence="2">
    <location>
        <begin position="651"/>
        <end position="856"/>
    </location>
</feature>
<organism evidence="5 6">
    <name type="scientific">Arabidopsis thaliana x Arabidopsis arenosa</name>
    <dbReference type="NCBI Taxonomy" id="1240361"/>
    <lineage>
        <taxon>Eukaryota</taxon>
        <taxon>Viridiplantae</taxon>
        <taxon>Streptophyta</taxon>
        <taxon>Embryophyta</taxon>
        <taxon>Tracheophyta</taxon>
        <taxon>Spermatophyta</taxon>
        <taxon>Magnoliopsida</taxon>
        <taxon>eudicotyledons</taxon>
        <taxon>Gunneridae</taxon>
        <taxon>Pentapetalae</taxon>
        <taxon>rosids</taxon>
        <taxon>malvids</taxon>
        <taxon>Brassicales</taxon>
        <taxon>Brassicaceae</taxon>
        <taxon>Camelineae</taxon>
        <taxon>Arabidopsis</taxon>
    </lineage>
</organism>
<dbReference type="Pfam" id="PF11926">
    <property type="entry name" value="DUF3444"/>
    <property type="match status" value="1"/>
</dbReference>
<dbReference type="PANTHER" id="PTHR45089:SF50">
    <property type="entry name" value="DNAJ HEAT SHOCK AMINO-TERMINAL DOMAIN PROTEIN-RELATED"/>
    <property type="match status" value="1"/>
</dbReference>
<evidence type="ECO:0000256" key="1">
    <source>
        <dbReference type="SAM" id="MobiDB-lite"/>
    </source>
</evidence>
<dbReference type="Proteomes" id="UP000694240">
    <property type="component" value="Chromosome 5"/>
</dbReference>
<protein>
    <recommendedName>
        <fullName evidence="7">DUF3444 domain-containing protein</fullName>
    </recommendedName>
</protein>
<keyword evidence="6" id="KW-1185">Reference proteome</keyword>
<feature type="region of interest" description="Disordered" evidence="1">
    <location>
        <begin position="515"/>
        <end position="543"/>
    </location>
</feature>
<evidence type="ECO:0000259" key="4">
    <source>
        <dbReference type="Pfam" id="PF23551"/>
    </source>
</evidence>
<evidence type="ECO:0000313" key="6">
    <source>
        <dbReference type="Proteomes" id="UP000694240"/>
    </source>
</evidence>
<dbReference type="PANTHER" id="PTHR45089">
    <property type="entry name" value="DNAJ HEAT SHOCK AMINO-TERMINAL DOMAIN PROTEIN-RELATED"/>
    <property type="match status" value="1"/>
</dbReference>